<proteinExistence type="predicted"/>
<dbReference type="RefSeq" id="WP_211536560.1">
    <property type="nucleotide sequence ID" value="NZ_JAGSSV010000010.1"/>
</dbReference>
<comment type="caution">
    <text evidence="1">The sequence shown here is derived from an EMBL/GenBank/DDBJ whole genome shotgun (WGS) entry which is preliminary data.</text>
</comment>
<name>A0ABS5HDV1_9GAMM</name>
<sequence>MFEFLLFIAACAAIAFLVANIQKIAVAPKTKLQPIKIEREEKMRRPISRQKRPD</sequence>
<dbReference type="EMBL" id="JAGSSV010000010">
    <property type="protein sequence ID" value="MBR7889214.1"/>
    <property type="molecule type" value="Genomic_DNA"/>
</dbReference>
<keyword evidence="2" id="KW-1185">Reference proteome</keyword>
<reference evidence="2" key="2">
    <citation type="submission" date="2023-07" db="EMBL/GenBank/DDBJ databases">
        <title>Marinomonas vulgaris A79, complete genome.</title>
        <authorList>
            <person name="Ying J.-J."/>
        </authorList>
    </citation>
    <scope>NUCLEOTIDE SEQUENCE [LARGE SCALE GENOMIC DNA]</scope>
    <source>
        <strain evidence="2">A79</strain>
    </source>
</reference>
<accession>A0ABS5HDV1</accession>
<organism evidence="1 2">
    <name type="scientific">Marinomonas vulgaris</name>
    <dbReference type="NCBI Taxonomy" id="2823372"/>
    <lineage>
        <taxon>Bacteria</taxon>
        <taxon>Pseudomonadati</taxon>
        <taxon>Pseudomonadota</taxon>
        <taxon>Gammaproteobacteria</taxon>
        <taxon>Oceanospirillales</taxon>
        <taxon>Oceanospirillaceae</taxon>
        <taxon>Marinomonas</taxon>
    </lineage>
</organism>
<protein>
    <submittedName>
        <fullName evidence="1">Uncharacterized protein</fullName>
    </submittedName>
</protein>
<evidence type="ECO:0000313" key="1">
    <source>
        <dbReference type="EMBL" id="MBR7889214.1"/>
    </source>
</evidence>
<dbReference type="Proteomes" id="UP000679722">
    <property type="component" value="Unassembled WGS sequence"/>
</dbReference>
<evidence type="ECO:0000313" key="2">
    <source>
        <dbReference type="Proteomes" id="UP000679722"/>
    </source>
</evidence>
<gene>
    <name evidence="1" type="ORF">J9B83_09700</name>
</gene>
<reference evidence="1 2" key="1">
    <citation type="submission" date="2021-04" db="EMBL/GenBank/DDBJ databases">
        <authorList>
            <person name="Sun C."/>
        </authorList>
    </citation>
    <scope>NUCLEOTIDE SEQUENCE [LARGE SCALE GENOMIC DNA]</scope>
    <source>
        <strain evidence="1 2">A79</strain>
    </source>
</reference>